<keyword evidence="1" id="KW-0812">Transmembrane</keyword>
<keyword evidence="1" id="KW-1133">Transmembrane helix</keyword>
<accession>A0A162BXR8</accession>
<sequence>MEMVKTPGNRRRLMISISLGIFAQWAGNGVISYYLSLILISVGVTNVRDRLVCRCGI</sequence>
<reference evidence="2" key="1">
    <citation type="journal article" date="2014" name="Genome Announc.">
        <title>Complete sequencing and chromosome-scale genome assembly of the industrial progenitor strain P2niaD18 from the penicillin producer Penicillium chrysogenum.</title>
        <authorList>
            <person name="Specht T."/>
            <person name="Dahlmann T.A."/>
            <person name="Zadra I."/>
            <person name="Kurnsteiner H."/>
            <person name="Kuck U."/>
        </authorList>
    </citation>
    <scope>NUCLEOTIDE SEQUENCE [LARGE SCALE GENOMIC DNA]</scope>
    <source>
        <strain evidence="2">P2niaD18</strain>
    </source>
</reference>
<dbReference type="EMBL" id="CM002801">
    <property type="protein sequence ID" value="KZN83563.1"/>
    <property type="molecule type" value="Genomic_DNA"/>
</dbReference>
<proteinExistence type="predicted"/>
<feature type="transmembrane region" description="Helical" evidence="1">
    <location>
        <begin position="12"/>
        <end position="35"/>
    </location>
</feature>
<keyword evidence="1" id="KW-0472">Membrane</keyword>
<dbReference type="AlphaFoldDB" id="A0A162BXR8"/>
<dbReference type="Gene3D" id="1.20.1250.20">
    <property type="entry name" value="MFS general substrate transporter like domains"/>
    <property type="match status" value="1"/>
</dbReference>
<dbReference type="InterPro" id="IPR036259">
    <property type="entry name" value="MFS_trans_sf"/>
</dbReference>
<evidence type="ECO:0000313" key="2">
    <source>
        <dbReference type="EMBL" id="KZN83563.1"/>
    </source>
</evidence>
<dbReference type="Proteomes" id="UP000076449">
    <property type="component" value="Chromosome IV"/>
</dbReference>
<name>A0A162BXR8_PENCH</name>
<protein>
    <submittedName>
        <fullName evidence="2">Uncharacterized protein</fullName>
    </submittedName>
</protein>
<organism evidence="2">
    <name type="scientific">Penicillium chrysogenum</name>
    <name type="common">Penicillium notatum</name>
    <dbReference type="NCBI Taxonomy" id="5076"/>
    <lineage>
        <taxon>Eukaryota</taxon>
        <taxon>Fungi</taxon>
        <taxon>Dikarya</taxon>
        <taxon>Ascomycota</taxon>
        <taxon>Pezizomycotina</taxon>
        <taxon>Eurotiomycetes</taxon>
        <taxon>Eurotiomycetidae</taxon>
        <taxon>Eurotiales</taxon>
        <taxon>Aspergillaceae</taxon>
        <taxon>Penicillium</taxon>
        <taxon>Penicillium chrysogenum species complex</taxon>
    </lineage>
</organism>
<gene>
    <name evidence="2" type="ORF">EN45_106630</name>
</gene>
<evidence type="ECO:0000256" key="1">
    <source>
        <dbReference type="SAM" id="Phobius"/>
    </source>
</evidence>